<reference evidence="1" key="1">
    <citation type="submission" date="2018-05" db="EMBL/GenBank/DDBJ databases">
        <authorList>
            <person name="Lanie J.A."/>
            <person name="Ng W.-L."/>
            <person name="Kazmierczak K.M."/>
            <person name="Andrzejewski T.M."/>
            <person name="Davidsen T.M."/>
            <person name="Wayne K.J."/>
            <person name="Tettelin H."/>
            <person name="Glass J.I."/>
            <person name="Rusch D."/>
            <person name="Podicherti R."/>
            <person name="Tsui H.-C.T."/>
            <person name="Winkler M.E."/>
        </authorList>
    </citation>
    <scope>NUCLEOTIDE SEQUENCE</scope>
</reference>
<organism evidence="1">
    <name type="scientific">marine metagenome</name>
    <dbReference type="NCBI Taxonomy" id="408172"/>
    <lineage>
        <taxon>unclassified sequences</taxon>
        <taxon>metagenomes</taxon>
        <taxon>ecological metagenomes</taxon>
    </lineage>
</organism>
<protein>
    <recommendedName>
        <fullName evidence="2">Sel1 repeat family protein</fullName>
    </recommendedName>
</protein>
<proteinExistence type="predicted"/>
<name>A0A382GU40_9ZZZZ</name>
<dbReference type="Gene3D" id="1.25.40.10">
    <property type="entry name" value="Tetratricopeptide repeat domain"/>
    <property type="match status" value="1"/>
</dbReference>
<dbReference type="EMBL" id="UINC01057458">
    <property type="protein sequence ID" value="SVB78626.1"/>
    <property type="molecule type" value="Genomic_DNA"/>
</dbReference>
<accession>A0A382GU40</accession>
<evidence type="ECO:0008006" key="2">
    <source>
        <dbReference type="Google" id="ProtNLM"/>
    </source>
</evidence>
<dbReference type="InterPro" id="IPR011990">
    <property type="entry name" value="TPR-like_helical_dom_sf"/>
</dbReference>
<evidence type="ECO:0000313" key="1">
    <source>
        <dbReference type="EMBL" id="SVB78626.1"/>
    </source>
</evidence>
<sequence length="87" mass="9877">MSLFLFKNRISLETKESRLNKVEKRIQEALDRGDSEPAFLLGNAFNEPDDLNFPKNAPYDVCLQNFTKAVYWLGKAVDTGHADAMVL</sequence>
<dbReference type="SUPFAM" id="SSF81901">
    <property type="entry name" value="HCP-like"/>
    <property type="match status" value="1"/>
</dbReference>
<dbReference type="AlphaFoldDB" id="A0A382GU40"/>
<feature type="non-terminal residue" evidence="1">
    <location>
        <position position="87"/>
    </location>
</feature>
<gene>
    <name evidence="1" type="ORF">METZ01_LOCUS231480</name>
</gene>